<keyword evidence="2" id="KW-1185">Reference proteome</keyword>
<evidence type="ECO:0000313" key="1">
    <source>
        <dbReference type="EMBL" id="MFC4107204.1"/>
    </source>
</evidence>
<protein>
    <recommendedName>
        <fullName evidence="3">Glutathione-dependent formaldehyde-activating enzyme</fullName>
    </recommendedName>
</protein>
<evidence type="ECO:0000313" key="2">
    <source>
        <dbReference type="Proteomes" id="UP001595868"/>
    </source>
</evidence>
<dbReference type="EMBL" id="JBHSBN010000008">
    <property type="protein sequence ID" value="MFC4107204.1"/>
    <property type="molecule type" value="Genomic_DNA"/>
</dbReference>
<organism evidence="1 2">
    <name type="scientific">Micromonospora zhanjiangensis</name>
    <dbReference type="NCBI Taxonomy" id="1522057"/>
    <lineage>
        <taxon>Bacteria</taxon>
        <taxon>Bacillati</taxon>
        <taxon>Actinomycetota</taxon>
        <taxon>Actinomycetes</taxon>
        <taxon>Micromonosporales</taxon>
        <taxon>Micromonosporaceae</taxon>
        <taxon>Micromonospora</taxon>
    </lineage>
</organism>
<evidence type="ECO:0008006" key="3">
    <source>
        <dbReference type="Google" id="ProtNLM"/>
    </source>
</evidence>
<reference evidence="2" key="1">
    <citation type="journal article" date="2019" name="Int. J. Syst. Evol. Microbiol.">
        <title>The Global Catalogue of Microorganisms (GCM) 10K type strain sequencing project: providing services to taxonomists for standard genome sequencing and annotation.</title>
        <authorList>
            <consortium name="The Broad Institute Genomics Platform"/>
            <consortium name="The Broad Institute Genome Sequencing Center for Infectious Disease"/>
            <person name="Wu L."/>
            <person name="Ma J."/>
        </authorList>
    </citation>
    <scope>NUCLEOTIDE SEQUENCE [LARGE SCALE GENOMIC DNA]</scope>
    <source>
        <strain evidence="2">2902at01</strain>
    </source>
</reference>
<name>A0ABV8KMG8_9ACTN</name>
<proteinExistence type="predicted"/>
<accession>A0ABV8KMG8</accession>
<gene>
    <name evidence="1" type="ORF">ACFOX0_14880</name>
</gene>
<comment type="caution">
    <text evidence="1">The sequence shown here is derived from an EMBL/GenBank/DDBJ whole genome shotgun (WGS) entry which is preliminary data.</text>
</comment>
<sequence>MDLRPCECGGSGFARDSAVVVLPDGGMATRYTGACDRCGRPREFLFRLPDEVAMPPADDRISYGGDEPSHLLDPGEWLWVADAYAASAPADPATADPEQRRRITPN</sequence>
<dbReference type="RefSeq" id="WP_377545831.1">
    <property type="nucleotide sequence ID" value="NZ_JBHSBN010000008.1"/>
</dbReference>
<dbReference type="Proteomes" id="UP001595868">
    <property type="component" value="Unassembled WGS sequence"/>
</dbReference>